<comment type="similarity">
    <text evidence="1">Belongs to the type III secretion exporter family.</text>
</comment>
<evidence type="ECO:0000313" key="4">
    <source>
        <dbReference type="Proteomes" id="UP000671908"/>
    </source>
</evidence>
<dbReference type="Gene3D" id="6.10.250.2080">
    <property type="match status" value="1"/>
</dbReference>
<dbReference type="GO" id="GO:0009306">
    <property type="term" value="P:protein secretion"/>
    <property type="evidence" value="ECO:0007669"/>
    <property type="project" value="InterPro"/>
</dbReference>
<feature type="transmembrane region" description="Helical" evidence="2">
    <location>
        <begin position="66"/>
        <end position="88"/>
    </location>
</feature>
<evidence type="ECO:0000256" key="1">
    <source>
        <dbReference type="ARBA" id="ARBA00010690"/>
    </source>
</evidence>
<gene>
    <name evidence="3" type="ORF">HRQ91_06315</name>
</gene>
<dbReference type="PRINTS" id="PR00950">
    <property type="entry name" value="TYPE3IMSPROT"/>
</dbReference>
<evidence type="ECO:0000256" key="2">
    <source>
        <dbReference type="SAM" id="Phobius"/>
    </source>
</evidence>
<dbReference type="PANTHER" id="PTHR30531:SF12">
    <property type="entry name" value="FLAGELLAR BIOSYNTHETIC PROTEIN FLHB"/>
    <property type="match status" value="1"/>
</dbReference>
<feature type="transmembrane region" description="Helical" evidence="2">
    <location>
        <begin position="118"/>
        <end position="140"/>
    </location>
</feature>
<dbReference type="GO" id="GO:0005886">
    <property type="term" value="C:plasma membrane"/>
    <property type="evidence" value="ECO:0007669"/>
    <property type="project" value="TreeGrafter"/>
</dbReference>
<dbReference type="InterPro" id="IPR029025">
    <property type="entry name" value="T3SS_substrate_exporter_C"/>
</dbReference>
<evidence type="ECO:0000313" key="3">
    <source>
        <dbReference type="EMBL" id="QTQ14103.1"/>
    </source>
</evidence>
<accession>A0A975F4H0</accession>
<keyword evidence="4" id="KW-1185">Reference proteome</keyword>
<dbReference type="Gene3D" id="3.40.1690.10">
    <property type="entry name" value="secretion proteins EscU"/>
    <property type="match status" value="1"/>
</dbReference>
<proteinExistence type="inferred from homology"/>
<keyword evidence="2" id="KW-0812">Transmembrane</keyword>
<sequence>MKFYNLPFFIRQPYLHNRNAACPLTDFNEIDLQWFAAEDEGRTEEPSEIKLQKARREGRVAKSNELNGALVLLFVVLTLILLGSWIFVKLREVMIFFFTRCTENQVNDPVFAAAGYRFLLMTVLPIALLGTAAGVAANIIQNRGFLYSTKPIEPKFSRILPHFGEYLRKTVFSFEGGFNVAKSLGKVAVITAIAYLLIRNDLPELLFMLQAGNVEGSVGRIAQMAAGLLAYVAVFFLAIAVPDYFVQRRQFMESMKMTKQEVKQEYKEMEGDPEVKNRLTRAQRELLSRNMPRAVAEADVIVTNPTHFAVSLSYRPDIADAPQVTAKGADEVAQAMKRIARENDVPIVENRPLARGLYAESRIGDIIPAVYINAIALVYRQIDYISKHKR</sequence>
<dbReference type="Pfam" id="PF01312">
    <property type="entry name" value="Bac_export_2"/>
    <property type="match status" value="1"/>
</dbReference>
<dbReference type="Proteomes" id="UP000671908">
    <property type="component" value="Chromosome"/>
</dbReference>
<dbReference type="KEGG" id="tpav:HRQ91_06315"/>
<keyword evidence="2" id="KW-0472">Membrane</keyword>
<dbReference type="PANTHER" id="PTHR30531">
    <property type="entry name" value="FLAGELLAR BIOSYNTHETIC PROTEIN FLHB"/>
    <property type="match status" value="1"/>
</dbReference>
<feature type="transmembrane region" description="Helical" evidence="2">
    <location>
        <begin position="178"/>
        <end position="198"/>
    </location>
</feature>
<name>A0A975F4H0_9SPIR</name>
<dbReference type="RefSeq" id="WP_210118794.1">
    <property type="nucleotide sequence ID" value="NZ_CP054142.1"/>
</dbReference>
<feature type="transmembrane region" description="Helical" evidence="2">
    <location>
        <begin position="218"/>
        <end position="246"/>
    </location>
</feature>
<dbReference type="EMBL" id="CP054142">
    <property type="protein sequence ID" value="QTQ14103.1"/>
    <property type="molecule type" value="Genomic_DNA"/>
</dbReference>
<dbReference type="InterPro" id="IPR006135">
    <property type="entry name" value="T3SS_substrate_exporter"/>
</dbReference>
<dbReference type="AlphaFoldDB" id="A0A975F4H0"/>
<keyword evidence="2" id="KW-1133">Transmembrane helix</keyword>
<protein>
    <submittedName>
        <fullName evidence="3">EscU/YscU/HrcU family type III secretion system export apparatus switch protein</fullName>
    </submittedName>
</protein>
<reference evidence="3 4" key="1">
    <citation type="journal article" date="2021" name="Microbiol. Resour. Announc.">
        <title>Complete Genome Sequences of Three Human Oral Treponema parvum Isolates.</title>
        <authorList>
            <person name="Zeng H."/>
            <person name="Watt R.M."/>
        </authorList>
    </citation>
    <scope>NUCLEOTIDE SEQUENCE [LARGE SCALE GENOMIC DNA]</scope>
    <source>
        <strain evidence="3 4">ATCC 700770</strain>
    </source>
</reference>
<organism evidence="3 4">
    <name type="scientific">Treponema parvum</name>
    <dbReference type="NCBI Taxonomy" id="138851"/>
    <lineage>
        <taxon>Bacteria</taxon>
        <taxon>Pseudomonadati</taxon>
        <taxon>Spirochaetota</taxon>
        <taxon>Spirochaetia</taxon>
        <taxon>Spirochaetales</taxon>
        <taxon>Treponemataceae</taxon>
        <taxon>Treponema</taxon>
    </lineage>
</organism>
<dbReference type="SUPFAM" id="SSF160544">
    <property type="entry name" value="EscU C-terminal domain-like"/>
    <property type="match status" value="1"/>
</dbReference>